<sequence>MNALIKCLENTTLSFNEPDQVLLDFDSVNEDLCTDSDNEENYNDPMNRDPTKSKYPYETQLEIVNHLNAGKTFKFILHNYKKLKVDNEIIRICDYVNRDLWANNPSKLQRIPID</sequence>
<dbReference type="AlphaFoldDB" id="A0A915LYA4"/>
<name>A0A915LYA4_MELJA</name>
<protein>
    <submittedName>
        <fullName evidence="2">Uncharacterized protein</fullName>
    </submittedName>
</protein>
<accession>A0A915LYA4</accession>
<dbReference type="Proteomes" id="UP000887561">
    <property type="component" value="Unplaced"/>
</dbReference>
<evidence type="ECO:0000313" key="2">
    <source>
        <dbReference type="WBParaSite" id="scaffold2268_cov398.g4549"/>
    </source>
</evidence>
<evidence type="ECO:0000313" key="1">
    <source>
        <dbReference type="Proteomes" id="UP000887561"/>
    </source>
</evidence>
<organism evidence="1 2">
    <name type="scientific">Meloidogyne javanica</name>
    <name type="common">Root-knot nematode worm</name>
    <dbReference type="NCBI Taxonomy" id="6303"/>
    <lineage>
        <taxon>Eukaryota</taxon>
        <taxon>Metazoa</taxon>
        <taxon>Ecdysozoa</taxon>
        <taxon>Nematoda</taxon>
        <taxon>Chromadorea</taxon>
        <taxon>Rhabditida</taxon>
        <taxon>Tylenchina</taxon>
        <taxon>Tylenchomorpha</taxon>
        <taxon>Tylenchoidea</taxon>
        <taxon>Meloidogynidae</taxon>
        <taxon>Meloidogyninae</taxon>
        <taxon>Meloidogyne</taxon>
        <taxon>Meloidogyne incognita group</taxon>
    </lineage>
</organism>
<reference evidence="2" key="1">
    <citation type="submission" date="2022-11" db="UniProtKB">
        <authorList>
            <consortium name="WormBaseParasite"/>
        </authorList>
    </citation>
    <scope>IDENTIFICATION</scope>
</reference>
<proteinExistence type="predicted"/>
<dbReference type="WBParaSite" id="scaffold2268_cov398.g4549">
    <property type="protein sequence ID" value="scaffold2268_cov398.g4549"/>
    <property type="gene ID" value="scaffold2268_cov398.g4549"/>
</dbReference>
<keyword evidence="1" id="KW-1185">Reference proteome</keyword>